<protein>
    <submittedName>
        <fullName evidence="1">Uncharacterized protein</fullName>
    </submittedName>
</protein>
<dbReference type="Proteomes" id="UP000054893">
    <property type="component" value="Unassembled WGS sequence"/>
</dbReference>
<dbReference type="RefSeq" id="WP_060818477.1">
    <property type="nucleotide sequence ID" value="NZ_FCOC02000004.1"/>
</dbReference>
<dbReference type="AlphaFoldDB" id="A0A158FY92"/>
<dbReference type="OrthoDB" id="9024076at2"/>
<organism evidence="1 2">
    <name type="scientific">Caballeronia sordidicola</name>
    <name type="common">Burkholderia sordidicola</name>
    <dbReference type="NCBI Taxonomy" id="196367"/>
    <lineage>
        <taxon>Bacteria</taxon>
        <taxon>Pseudomonadati</taxon>
        <taxon>Pseudomonadota</taxon>
        <taxon>Betaproteobacteria</taxon>
        <taxon>Burkholderiales</taxon>
        <taxon>Burkholderiaceae</taxon>
        <taxon>Caballeronia</taxon>
    </lineage>
</organism>
<name>A0A158FY92_CABSO</name>
<sequence>MNRPQSHSSAEAAALARYVQATRAVSAAFDATRVEPELGTGGNTVALVLQRLDIALLELDTSQRSLDAILSRAGGH</sequence>
<accession>A0A158FY92</accession>
<reference evidence="1 2" key="1">
    <citation type="submission" date="2016-01" db="EMBL/GenBank/DDBJ databases">
        <authorList>
            <person name="Oliw E.H."/>
        </authorList>
    </citation>
    <scope>NUCLEOTIDE SEQUENCE [LARGE SCALE GENOMIC DNA]</scope>
    <source>
        <strain evidence="1">LMG 22029</strain>
    </source>
</reference>
<gene>
    <name evidence="1" type="ORF">AWB64_01943</name>
</gene>
<dbReference type="EMBL" id="FCOC02000004">
    <property type="protein sequence ID" value="SAL24627.1"/>
    <property type="molecule type" value="Genomic_DNA"/>
</dbReference>
<evidence type="ECO:0000313" key="1">
    <source>
        <dbReference type="EMBL" id="SAL24627.1"/>
    </source>
</evidence>
<evidence type="ECO:0000313" key="2">
    <source>
        <dbReference type="Proteomes" id="UP000054893"/>
    </source>
</evidence>
<proteinExistence type="predicted"/>